<dbReference type="GO" id="GO:0003723">
    <property type="term" value="F:RNA binding"/>
    <property type="evidence" value="ECO:0007669"/>
    <property type="project" value="UniProtKB-KW"/>
</dbReference>
<dbReference type="AlphaFoldDB" id="A0A2P6Q5J6"/>
<dbReference type="Gene3D" id="3.30.1370.10">
    <property type="entry name" value="K Homology domain, type 1"/>
    <property type="match status" value="2"/>
</dbReference>
<gene>
    <name evidence="11" type="ORF">RchiOBHm_Chr5g0014021</name>
</gene>
<evidence type="ECO:0000256" key="4">
    <source>
        <dbReference type="ARBA" id="ARBA00022552"/>
    </source>
</evidence>
<evidence type="ECO:0000313" key="11">
    <source>
        <dbReference type="EMBL" id="PRQ29450.1"/>
    </source>
</evidence>
<dbReference type="PANTHER" id="PTHR12581:SF0">
    <property type="entry name" value="KRR1 SMALL SUBUNIT PROCESSOME COMPONENT HOMOLOG"/>
    <property type="match status" value="1"/>
</dbReference>
<evidence type="ECO:0000256" key="1">
    <source>
        <dbReference type="ARBA" id="ARBA00004604"/>
    </source>
</evidence>
<dbReference type="InterPro" id="IPR036612">
    <property type="entry name" value="KH_dom_type_1_sf"/>
</dbReference>
<reference evidence="11 12" key="1">
    <citation type="journal article" date="2018" name="Nat. Genet.">
        <title>The Rosa genome provides new insights in the design of modern roses.</title>
        <authorList>
            <person name="Bendahmane M."/>
        </authorList>
    </citation>
    <scope>NUCLEOTIDE SEQUENCE [LARGE SCALE GENOMIC DNA]</scope>
    <source>
        <strain evidence="12">cv. Old Blush</strain>
    </source>
</reference>
<comment type="similarity">
    <text evidence="2">Belongs to the KRR1 family.</text>
</comment>
<dbReference type="Pfam" id="PF17903">
    <property type="entry name" value="KH_KRR1_1st"/>
    <property type="match status" value="1"/>
</dbReference>
<protein>
    <recommendedName>
        <fullName evidence="8">KRR-R motif-containing protein 1</fullName>
    </recommendedName>
</protein>
<evidence type="ECO:0000256" key="2">
    <source>
        <dbReference type="ARBA" id="ARBA00009344"/>
    </source>
</evidence>
<dbReference type="EMBL" id="PDCK01000043">
    <property type="protein sequence ID" value="PRQ29450.1"/>
    <property type="molecule type" value="Genomic_DNA"/>
</dbReference>
<comment type="subcellular location">
    <subcellularLocation>
        <location evidence="1">Nucleus</location>
        <location evidence="1">Nucleolus</location>
    </subcellularLocation>
</comment>
<dbReference type="Pfam" id="PF21800">
    <property type="entry name" value="KH_KRR1_2nd"/>
    <property type="match status" value="1"/>
</dbReference>
<accession>A0A2P6Q5J6</accession>
<dbReference type="PANTHER" id="PTHR12581">
    <property type="entry name" value="HIV-1 REV BINDING PROTEIN 2, 3"/>
    <property type="match status" value="1"/>
</dbReference>
<evidence type="ECO:0000256" key="3">
    <source>
        <dbReference type="ARBA" id="ARBA00022517"/>
    </source>
</evidence>
<dbReference type="GO" id="GO:0032040">
    <property type="term" value="C:small-subunit processome"/>
    <property type="evidence" value="ECO:0007669"/>
    <property type="project" value="TreeGrafter"/>
</dbReference>
<organism evidence="11 12">
    <name type="scientific">Rosa chinensis</name>
    <name type="common">China rose</name>
    <dbReference type="NCBI Taxonomy" id="74649"/>
    <lineage>
        <taxon>Eukaryota</taxon>
        <taxon>Viridiplantae</taxon>
        <taxon>Streptophyta</taxon>
        <taxon>Embryophyta</taxon>
        <taxon>Tracheophyta</taxon>
        <taxon>Spermatophyta</taxon>
        <taxon>Magnoliopsida</taxon>
        <taxon>eudicotyledons</taxon>
        <taxon>Gunneridae</taxon>
        <taxon>Pentapetalae</taxon>
        <taxon>rosids</taxon>
        <taxon>fabids</taxon>
        <taxon>Rosales</taxon>
        <taxon>Rosaceae</taxon>
        <taxon>Rosoideae</taxon>
        <taxon>Rosoideae incertae sedis</taxon>
        <taxon>Rosa</taxon>
    </lineage>
</organism>
<sequence>MPLEEDPHDDAMEIEESDIPKLQTDFELVSYTLFYDEFLDTDLLQRTWPIVESALEEYGLSCTLDLVKGYMRVSTTKMASDPDFIFTAIDILELLSRSVPADWAIKILDCSCQHDIIKIGNQEDGLCRIFGIIKEQFLARRALLMGGVMKGLVDLTDCGIFLKGNTIAVLGSLHGLKTIRKIVEDCIAYDVPPAPRVQRMKKKSQAKKVRRIKRTSEVTMNLQALRV</sequence>
<dbReference type="Proteomes" id="UP000238479">
    <property type="component" value="Chromosome 5"/>
</dbReference>
<dbReference type="OrthoDB" id="1164406at2759"/>
<evidence type="ECO:0000259" key="10">
    <source>
        <dbReference type="Pfam" id="PF21800"/>
    </source>
</evidence>
<dbReference type="STRING" id="74649.A0A2P6Q5J6"/>
<keyword evidence="7" id="KW-0687">Ribonucleoprotein</keyword>
<evidence type="ECO:0000313" key="12">
    <source>
        <dbReference type="Proteomes" id="UP000238479"/>
    </source>
</evidence>
<feature type="domain" description="KRR1 small subunit processome component first KH" evidence="9">
    <location>
        <begin position="31"/>
        <end position="109"/>
    </location>
</feature>
<keyword evidence="5" id="KW-0694">RNA-binding</keyword>
<evidence type="ECO:0000256" key="6">
    <source>
        <dbReference type="ARBA" id="ARBA00023242"/>
    </source>
</evidence>
<evidence type="ECO:0000259" key="9">
    <source>
        <dbReference type="Pfam" id="PF17903"/>
    </source>
</evidence>
<dbReference type="InterPro" id="IPR048548">
    <property type="entry name" value="KRR1-like_KH2"/>
</dbReference>
<keyword evidence="3" id="KW-0690">Ribosome biogenesis</keyword>
<proteinExistence type="inferred from homology"/>
<evidence type="ECO:0000256" key="8">
    <source>
        <dbReference type="ARBA" id="ARBA00032993"/>
    </source>
</evidence>
<dbReference type="OMA" id="VEDCIAY"/>
<keyword evidence="12" id="KW-1185">Reference proteome</keyword>
<dbReference type="Gramene" id="PRQ29450">
    <property type="protein sequence ID" value="PRQ29450"/>
    <property type="gene ID" value="RchiOBHm_Chr5g0014021"/>
</dbReference>
<keyword evidence="4" id="KW-0698">rRNA processing</keyword>
<dbReference type="InterPro" id="IPR024166">
    <property type="entry name" value="rRNA_assembly_KRR1"/>
</dbReference>
<feature type="domain" description="KRR1 small subunit processome component second KH" evidence="10">
    <location>
        <begin position="133"/>
        <end position="203"/>
    </location>
</feature>
<keyword evidence="6" id="KW-0539">Nucleus</keyword>
<dbReference type="GO" id="GO:0006364">
    <property type="term" value="P:rRNA processing"/>
    <property type="evidence" value="ECO:0007669"/>
    <property type="project" value="UniProtKB-KW"/>
</dbReference>
<name>A0A2P6Q5J6_ROSCH</name>
<evidence type="ECO:0000256" key="5">
    <source>
        <dbReference type="ARBA" id="ARBA00022884"/>
    </source>
</evidence>
<evidence type="ECO:0000256" key="7">
    <source>
        <dbReference type="ARBA" id="ARBA00023274"/>
    </source>
</evidence>
<dbReference type="InterPro" id="IPR041174">
    <property type="entry name" value="KRR1-like_KH1"/>
</dbReference>
<comment type="caution">
    <text evidence="11">The sequence shown here is derived from an EMBL/GenBank/DDBJ whole genome shotgun (WGS) entry which is preliminary data.</text>
</comment>